<dbReference type="InterPro" id="IPR011335">
    <property type="entry name" value="Restrct_endonuc-II-like"/>
</dbReference>
<dbReference type="eggNOG" id="COG4636">
    <property type="taxonomic scope" value="Bacteria"/>
</dbReference>
<feature type="domain" description="Putative restriction endonuclease" evidence="1">
    <location>
        <begin position="19"/>
        <end position="172"/>
    </location>
</feature>
<dbReference type="InterPro" id="IPR012296">
    <property type="entry name" value="Nuclease_put_TT1808"/>
</dbReference>
<evidence type="ECO:0000259" key="1">
    <source>
        <dbReference type="Pfam" id="PF05685"/>
    </source>
</evidence>
<name>A0A0A1WAS1_9SPHN</name>
<proteinExistence type="predicted"/>
<keyword evidence="3" id="KW-1185">Reference proteome</keyword>
<dbReference type="RefSeq" id="WP_157013770.1">
    <property type="nucleotide sequence ID" value="NZ_BBPI01000087.1"/>
</dbReference>
<dbReference type="PANTHER" id="PTHR35400">
    <property type="entry name" value="SLR1083 PROTEIN"/>
    <property type="match status" value="1"/>
</dbReference>
<dbReference type="EMBL" id="BBPI01000087">
    <property type="protein sequence ID" value="GAM02473.1"/>
    <property type="molecule type" value="Genomic_DNA"/>
</dbReference>
<reference evidence="2 3" key="1">
    <citation type="submission" date="2014-11" db="EMBL/GenBank/DDBJ databases">
        <title>Whole genome shotgun sequence of Sphingomonas parapaucimobilis NBRC 15100.</title>
        <authorList>
            <person name="Katano-Makiyama Y."/>
            <person name="Hosoyama A."/>
            <person name="Hashimoto M."/>
            <person name="Hosoyama Y."/>
            <person name="Noguchi M."/>
            <person name="Numata M."/>
            <person name="Tsuchikane K."/>
            <person name="Hirakata S."/>
            <person name="Uohara A."/>
            <person name="Shimodaira J."/>
            <person name="Ohji S."/>
            <person name="Ichikawa N."/>
            <person name="Kimura A."/>
            <person name="Yamazoe A."/>
            <person name="Fujita N."/>
        </authorList>
    </citation>
    <scope>NUCLEOTIDE SEQUENCE [LARGE SCALE GENOMIC DNA]</scope>
    <source>
        <strain evidence="2 3">NBRC 15100</strain>
    </source>
</reference>
<gene>
    <name evidence="2" type="ORF">SP5_087_00590</name>
</gene>
<dbReference type="CDD" id="cd06260">
    <property type="entry name" value="DUF820-like"/>
    <property type="match status" value="1"/>
</dbReference>
<evidence type="ECO:0000313" key="3">
    <source>
        <dbReference type="Proteomes" id="UP000032305"/>
    </source>
</evidence>
<dbReference type="AlphaFoldDB" id="A0A0A1WAS1"/>
<comment type="caution">
    <text evidence="2">The sequence shown here is derived from an EMBL/GenBank/DDBJ whole genome shotgun (WGS) entry which is preliminary data.</text>
</comment>
<dbReference type="Pfam" id="PF05685">
    <property type="entry name" value="Uma2"/>
    <property type="match status" value="1"/>
</dbReference>
<dbReference type="Gene3D" id="3.90.1570.10">
    <property type="entry name" value="tt1808, chain A"/>
    <property type="match status" value="1"/>
</dbReference>
<evidence type="ECO:0000313" key="2">
    <source>
        <dbReference type="EMBL" id="GAM02473.1"/>
    </source>
</evidence>
<accession>A0A0A1WAS1</accession>
<dbReference type="InterPro" id="IPR008538">
    <property type="entry name" value="Uma2"/>
</dbReference>
<dbReference type="SUPFAM" id="SSF52980">
    <property type="entry name" value="Restriction endonuclease-like"/>
    <property type="match status" value="1"/>
</dbReference>
<dbReference type="OrthoDB" id="196625at2"/>
<dbReference type="Proteomes" id="UP000032305">
    <property type="component" value="Unassembled WGS sequence"/>
</dbReference>
<dbReference type="PANTHER" id="PTHR35400:SF3">
    <property type="entry name" value="SLL1072 PROTEIN"/>
    <property type="match status" value="1"/>
</dbReference>
<sequence length="182" mass="19964">MNQQARLSPDTRARFTMPEFLHMVESGAFEGMKVELIDGELERMDPPMGGHAAVQASVVFYLAQKMGLALVRAESGLVLDDSTVVACDAALLRQPITENRFLTPDDVLLVVEIAQTTQSRDMGLKRMLYAQAGIPTYWVIDGVRRVAHVYAEPVEGDYSKVHTVRYGEALPVPGSDAAVTLD</sequence>
<protein>
    <recommendedName>
        <fullName evidence="1">Putative restriction endonuclease domain-containing protein</fullName>
    </recommendedName>
</protein>
<organism evidence="2 3">
    <name type="scientific">Sphingomonas parapaucimobilis NBRC 15100</name>
    <dbReference type="NCBI Taxonomy" id="1219049"/>
    <lineage>
        <taxon>Bacteria</taxon>
        <taxon>Pseudomonadati</taxon>
        <taxon>Pseudomonadota</taxon>
        <taxon>Alphaproteobacteria</taxon>
        <taxon>Sphingomonadales</taxon>
        <taxon>Sphingomonadaceae</taxon>
        <taxon>Sphingomonas</taxon>
    </lineage>
</organism>